<dbReference type="GeneID" id="62694795"/>
<keyword evidence="2" id="KW-0472">Membrane</keyword>
<gene>
    <name evidence="4" type="ORF">HDCHBGLK_00563</name>
</gene>
<evidence type="ECO:0000313" key="4">
    <source>
        <dbReference type="EMBL" id="QBF73199.1"/>
    </source>
</evidence>
<dbReference type="eggNOG" id="COG1361">
    <property type="taxonomic scope" value="Bacteria"/>
</dbReference>
<proteinExistence type="predicted"/>
<evidence type="ECO:0000256" key="1">
    <source>
        <dbReference type="SAM" id="MobiDB-lite"/>
    </source>
</evidence>
<keyword evidence="3" id="KW-0732">Signal</keyword>
<dbReference type="STRING" id="411468.CLOSCI_02255"/>
<organism evidence="4 5">
    <name type="scientific">Clostridium scindens (strain ATCC 35704 / DSM 5676 / VPI 13733 / 19)</name>
    <dbReference type="NCBI Taxonomy" id="411468"/>
    <lineage>
        <taxon>Bacteria</taxon>
        <taxon>Bacillati</taxon>
        <taxon>Bacillota</taxon>
        <taxon>Clostridia</taxon>
        <taxon>Lachnospirales</taxon>
        <taxon>Lachnospiraceae</taxon>
    </lineage>
</organism>
<dbReference type="KEGG" id="csci:HDCHBGLK_00563"/>
<evidence type="ECO:0000256" key="2">
    <source>
        <dbReference type="SAM" id="Phobius"/>
    </source>
</evidence>
<dbReference type="OrthoDB" id="2062147at2"/>
<name>B0NFL1_CLOS5</name>
<feature type="region of interest" description="Disordered" evidence="1">
    <location>
        <begin position="146"/>
        <end position="195"/>
    </location>
</feature>
<dbReference type="Proteomes" id="UP000289664">
    <property type="component" value="Chromosome"/>
</dbReference>
<reference evidence="4 5" key="1">
    <citation type="journal article" date="2019" name="Appl. Environ. Microbiol.">
        <title>Clostridium scindens ATCC 35704: integration of nutritional requirements, the complete genome sequence, and global transcriptional responses to bile acids.</title>
        <authorList>
            <person name="Devendran S."/>
            <person name="Shrestha R."/>
            <person name="Alves J.M.P."/>
            <person name="Wolf P.G."/>
            <person name="Ly L."/>
            <person name="Hernandez A.G."/>
            <person name="Mendez-Garcia C."/>
            <person name="Inboden A."/>
            <person name="Wiley J."/>
            <person name="Paul O."/>
            <person name="Allen A."/>
            <person name="Springer E."/>
            <person name="Wright C.L."/>
            <person name="Fields C.J."/>
            <person name="Daniel S.L."/>
            <person name="Ridlon J.M."/>
        </authorList>
    </citation>
    <scope>NUCLEOTIDE SEQUENCE [LARGE SCALE GENOMIC DNA]</scope>
    <source>
        <strain evidence="4 5">ATCC 35704</strain>
    </source>
</reference>
<dbReference type="AlphaFoldDB" id="B0NFL1"/>
<feature type="transmembrane region" description="Helical" evidence="2">
    <location>
        <begin position="451"/>
        <end position="471"/>
    </location>
</feature>
<feature type="chain" id="PRO_5044285532" evidence="3">
    <location>
        <begin position="30"/>
        <end position="498"/>
    </location>
</feature>
<keyword evidence="2" id="KW-1133">Transmembrane helix</keyword>
<accession>B0NFL1</accession>
<feature type="compositionally biased region" description="Gly residues" evidence="1">
    <location>
        <begin position="176"/>
        <end position="194"/>
    </location>
</feature>
<sequence length="498" mass="53003">MKRLKQILSGVFIAALVAVSAMPAQKAEAAVPELSIASKDNKAPVYQAGKAQKWTLVISNNTNNAMENVVIAPELGDTGDAWPFQTDFQSYRKTISMLPANSQEEVAFEFTQREDVPTARYTLVFKGYIGDDQEAKVTQNFYVNTTAKPEEKKDSTPGGGSDQPQAVYAGGDEGIEAGGFSNGGASFSGGGSEGSGSVPRVIVTGFTTDPAEVRAGSDFTLTIHLKNTSKSTRVSNMLFNLNAPTEGKDEQTMAPAFLPTSGASSIYLDGIAANGTADISIQLNAKADLLQKPYSIDMGMKYEDANAAQIEADSSISIPVKQDARFEFSDFDISPEAIAVGEEGNVSCSLYNLGRIKLYNVKATFEGAGIKKEEVFVGNVESGAAASIDAMLEGKKATKGPAKVTMTLSYEDEAGKVSTTTKDLQLEVTEMSADDAAMMEIPQEEQGKVPVVPIAIAVVIIVGIVVAVVIIRKKKKKQMLNEEEGLLDELDGPSEDEH</sequence>
<protein>
    <submittedName>
        <fullName evidence="4">Uncharacterized protein</fullName>
    </submittedName>
</protein>
<dbReference type="HOGENOM" id="CLU_028395_0_0_9"/>
<keyword evidence="2" id="KW-0812">Transmembrane</keyword>
<dbReference type="EMBL" id="CP036170">
    <property type="protein sequence ID" value="QBF73199.1"/>
    <property type="molecule type" value="Genomic_DNA"/>
</dbReference>
<feature type="signal peptide" evidence="3">
    <location>
        <begin position="1"/>
        <end position="29"/>
    </location>
</feature>
<evidence type="ECO:0000256" key="3">
    <source>
        <dbReference type="SAM" id="SignalP"/>
    </source>
</evidence>
<evidence type="ECO:0000313" key="5">
    <source>
        <dbReference type="Proteomes" id="UP000289664"/>
    </source>
</evidence>
<dbReference type="PANTHER" id="PTHR35902:SF6">
    <property type="entry name" value="CONSERVED WITHIN P. AEROPHILUM"/>
    <property type="match status" value="1"/>
</dbReference>
<dbReference type="PANTHER" id="PTHR35902">
    <property type="entry name" value="S-LAYER DOMAIN-LIKE PROTEIN-RELATED"/>
    <property type="match status" value="1"/>
</dbReference>
<dbReference type="RefSeq" id="WP_004607329.1">
    <property type="nucleotide sequence ID" value="NZ_CP036170.1"/>
</dbReference>
<keyword evidence="5" id="KW-1185">Reference proteome</keyword>